<keyword evidence="3" id="KW-1185">Reference proteome</keyword>
<proteinExistence type="predicted"/>
<evidence type="ECO:0000313" key="3">
    <source>
        <dbReference type="Proteomes" id="UP000664859"/>
    </source>
</evidence>
<feature type="compositionally biased region" description="Low complexity" evidence="1">
    <location>
        <begin position="1"/>
        <end position="17"/>
    </location>
</feature>
<protein>
    <submittedName>
        <fullName evidence="2">Uncharacterized protein</fullName>
    </submittedName>
</protein>
<dbReference type="AlphaFoldDB" id="A0A835YZD0"/>
<reference evidence="2" key="1">
    <citation type="submission" date="2021-02" db="EMBL/GenBank/DDBJ databases">
        <title>First Annotated Genome of the Yellow-green Alga Tribonema minus.</title>
        <authorList>
            <person name="Mahan K.M."/>
        </authorList>
    </citation>
    <scope>NUCLEOTIDE SEQUENCE</scope>
    <source>
        <strain evidence="2">UTEX B ZZ1240</strain>
    </source>
</reference>
<evidence type="ECO:0000313" key="2">
    <source>
        <dbReference type="EMBL" id="KAG5179373.1"/>
    </source>
</evidence>
<feature type="region of interest" description="Disordered" evidence="1">
    <location>
        <begin position="1"/>
        <end position="37"/>
    </location>
</feature>
<comment type="caution">
    <text evidence="2">The sequence shown here is derived from an EMBL/GenBank/DDBJ whole genome shotgun (WGS) entry which is preliminary data.</text>
</comment>
<evidence type="ECO:0000256" key="1">
    <source>
        <dbReference type="SAM" id="MobiDB-lite"/>
    </source>
</evidence>
<gene>
    <name evidence="2" type="ORF">JKP88DRAFT_291169</name>
</gene>
<dbReference type="EMBL" id="JAFCMP010000475">
    <property type="protein sequence ID" value="KAG5179373.1"/>
    <property type="molecule type" value="Genomic_DNA"/>
</dbReference>
<accession>A0A835YZD0</accession>
<sequence>MGQQQQQEQQEQQQQQPQPEPLRRGRQPDVASSATEQLAALHSQALADAHAALVMEPPLQTEDGEYCGTGYLLQHEGLLLVLGPNETKEFLVYGLEAGAMRAAACDPQRFTIVARMLGAGAAGDEARGARGSDARRLRVELCVHAHAGAGQ</sequence>
<organism evidence="2 3">
    <name type="scientific">Tribonema minus</name>
    <dbReference type="NCBI Taxonomy" id="303371"/>
    <lineage>
        <taxon>Eukaryota</taxon>
        <taxon>Sar</taxon>
        <taxon>Stramenopiles</taxon>
        <taxon>Ochrophyta</taxon>
        <taxon>PX clade</taxon>
        <taxon>Xanthophyceae</taxon>
        <taxon>Tribonematales</taxon>
        <taxon>Tribonemataceae</taxon>
        <taxon>Tribonema</taxon>
    </lineage>
</organism>
<dbReference type="Proteomes" id="UP000664859">
    <property type="component" value="Unassembled WGS sequence"/>
</dbReference>
<name>A0A835YZD0_9STRA</name>